<keyword evidence="1" id="KW-0812">Transmembrane</keyword>
<dbReference type="InParanoid" id="A9B3Q8"/>
<feature type="transmembrane region" description="Helical" evidence="1">
    <location>
        <begin position="6"/>
        <end position="25"/>
    </location>
</feature>
<keyword evidence="3" id="KW-1185">Reference proteome</keyword>
<dbReference type="KEGG" id="hau:Haur_2992"/>
<dbReference type="HOGENOM" id="CLU_1693096_0_0_0"/>
<gene>
    <name evidence="2" type="ordered locus">Haur_2992</name>
</gene>
<evidence type="ECO:0000313" key="2">
    <source>
        <dbReference type="EMBL" id="ABX05630.1"/>
    </source>
</evidence>
<evidence type="ECO:0000256" key="1">
    <source>
        <dbReference type="SAM" id="Phobius"/>
    </source>
</evidence>
<protein>
    <submittedName>
        <fullName evidence="2">Uncharacterized protein</fullName>
    </submittedName>
</protein>
<name>A9B3Q8_HERA2</name>
<keyword evidence="1" id="KW-1133">Transmembrane helix</keyword>
<sequence>MLLSLFMIGIGLIVWIILCYGYAFFKTKIRWFLLHSLRWIGIGQYFALLLYLMLIGVLPLPYGELIVVATIGFIIARKHGPMLRNTYTEGPYRTRDMLFFRIYEPAIAAEQGFFVPFHAAVDFGAQRQLRTQLLFHGAMILINCLILYGAFLLAD</sequence>
<dbReference type="AlphaFoldDB" id="A9B3Q8"/>
<accession>A9B3Q8</accession>
<proteinExistence type="predicted"/>
<feature type="transmembrane region" description="Helical" evidence="1">
    <location>
        <begin position="60"/>
        <end position="76"/>
    </location>
</feature>
<feature type="transmembrane region" description="Helical" evidence="1">
    <location>
        <begin position="133"/>
        <end position="154"/>
    </location>
</feature>
<dbReference type="EMBL" id="CP000875">
    <property type="protein sequence ID" value="ABX05630.1"/>
    <property type="molecule type" value="Genomic_DNA"/>
</dbReference>
<evidence type="ECO:0000313" key="3">
    <source>
        <dbReference type="Proteomes" id="UP000000787"/>
    </source>
</evidence>
<dbReference type="BioCyc" id="HAUR316274:GHYA-3024-MONOMER"/>
<dbReference type="Proteomes" id="UP000000787">
    <property type="component" value="Chromosome"/>
</dbReference>
<feature type="transmembrane region" description="Helical" evidence="1">
    <location>
        <begin position="37"/>
        <end position="54"/>
    </location>
</feature>
<reference evidence="2 3" key="1">
    <citation type="journal article" date="2011" name="Stand. Genomic Sci.">
        <title>Complete genome sequence of the filamentous gliding predatory bacterium Herpetosiphon aurantiacus type strain (114-95(T)).</title>
        <authorList>
            <person name="Kiss H."/>
            <person name="Nett M."/>
            <person name="Domin N."/>
            <person name="Martin K."/>
            <person name="Maresca J.A."/>
            <person name="Copeland A."/>
            <person name="Lapidus A."/>
            <person name="Lucas S."/>
            <person name="Berry K.W."/>
            <person name="Glavina Del Rio T."/>
            <person name="Dalin E."/>
            <person name="Tice H."/>
            <person name="Pitluck S."/>
            <person name="Richardson P."/>
            <person name="Bruce D."/>
            <person name="Goodwin L."/>
            <person name="Han C."/>
            <person name="Detter J.C."/>
            <person name="Schmutz J."/>
            <person name="Brettin T."/>
            <person name="Land M."/>
            <person name="Hauser L."/>
            <person name="Kyrpides N.C."/>
            <person name="Ivanova N."/>
            <person name="Goker M."/>
            <person name="Woyke T."/>
            <person name="Klenk H.P."/>
            <person name="Bryant D.A."/>
        </authorList>
    </citation>
    <scope>NUCLEOTIDE SEQUENCE [LARGE SCALE GENOMIC DNA]</scope>
    <source>
        <strain evidence="3">ATCC 23779 / DSM 785 / 114-95</strain>
    </source>
</reference>
<organism evidence="2 3">
    <name type="scientific">Herpetosiphon aurantiacus (strain ATCC 23779 / DSM 785 / 114-95)</name>
    <dbReference type="NCBI Taxonomy" id="316274"/>
    <lineage>
        <taxon>Bacteria</taxon>
        <taxon>Bacillati</taxon>
        <taxon>Chloroflexota</taxon>
        <taxon>Chloroflexia</taxon>
        <taxon>Herpetosiphonales</taxon>
        <taxon>Herpetosiphonaceae</taxon>
        <taxon>Herpetosiphon</taxon>
    </lineage>
</organism>
<keyword evidence="1" id="KW-0472">Membrane</keyword>